<feature type="domain" description="MOFRL" evidence="1">
    <location>
        <begin position="311"/>
        <end position="416"/>
    </location>
</feature>
<evidence type="ECO:0000259" key="1">
    <source>
        <dbReference type="Pfam" id="PF05161"/>
    </source>
</evidence>
<sequence>MTAGVADPRALLRSLFDAAVAAAQPALCLPPHLPAPPKGRTIVIGAGKASAAMARALEDHWHAPLEGLVVTRYGYAVPCERIEIVEAAHPVPDAAGLAAAQRIGALVQGLTPDDLVIALISGGASSLLVAPAPGLTLADKQAVNAALLKSGATITEMNAVRRHLSALKGGRLGALCHPARLVTLLMSDVPGDDPIDIGSGPTVADPTTCADALAIVERYRIELAPAVRAWLGRPEAESVKPGDARLAGSEARMIAAPQLALDAAAEVARAAGVTPYILGDSLEGEARDLGKALAGIARQTALRGQPFPGPCVLLSGGETTVTLRGKGRGGRNVEFLLSFAVALGGLDGVHALAGDTDGVDGAEEIAGAFAGPDTLARAWAEGINPRASLDANDGHGFFQALGDSLVCGPTLTNVNDFRAILIDAPARGRSA</sequence>
<dbReference type="RefSeq" id="WP_176066000.1">
    <property type="nucleotide sequence ID" value="NZ_JABWMJ010000001.1"/>
</dbReference>
<dbReference type="Proteomes" id="UP000529637">
    <property type="component" value="Unassembled WGS sequence"/>
</dbReference>
<organism evidence="3 4">
    <name type="scientific">Piscinibacter koreensis</name>
    <dbReference type="NCBI Taxonomy" id="2742824"/>
    <lineage>
        <taxon>Bacteria</taxon>
        <taxon>Pseudomonadati</taxon>
        <taxon>Pseudomonadota</taxon>
        <taxon>Betaproteobacteria</taxon>
        <taxon>Burkholderiales</taxon>
        <taxon>Sphaerotilaceae</taxon>
        <taxon>Piscinibacter</taxon>
    </lineage>
</organism>
<dbReference type="InterPro" id="IPR025286">
    <property type="entry name" value="MOFRL_assoc_dom"/>
</dbReference>
<evidence type="ECO:0000313" key="4">
    <source>
        <dbReference type="Proteomes" id="UP000529637"/>
    </source>
</evidence>
<protein>
    <submittedName>
        <fullName evidence="3">Glycerate kinase</fullName>
    </submittedName>
</protein>
<dbReference type="GO" id="GO:0008887">
    <property type="term" value="F:glycerate kinase activity"/>
    <property type="evidence" value="ECO:0007669"/>
    <property type="project" value="InterPro"/>
</dbReference>
<feature type="domain" description="MOFRL-associated" evidence="2">
    <location>
        <begin position="12"/>
        <end position="231"/>
    </location>
</feature>
<dbReference type="EMBL" id="JABWMJ010000001">
    <property type="protein sequence ID" value="NUZ04786.1"/>
    <property type="molecule type" value="Genomic_DNA"/>
</dbReference>
<dbReference type="InterPro" id="IPR007835">
    <property type="entry name" value="MOFRL"/>
</dbReference>
<dbReference type="Pfam" id="PF05161">
    <property type="entry name" value="MOFRL"/>
    <property type="match status" value="1"/>
</dbReference>
<dbReference type="SUPFAM" id="SSF82544">
    <property type="entry name" value="GckA/TtuD-like"/>
    <property type="match status" value="1"/>
</dbReference>
<dbReference type="Gene3D" id="3.40.50.10180">
    <property type="entry name" value="Glycerate kinase, MOFRL-like N-terminal domain"/>
    <property type="match status" value="1"/>
</dbReference>
<evidence type="ECO:0000259" key="2">
    <source>
        <dbReference type="Pfam" id="PF13660"/>
    </source>
</evidence>
<keyword evidence="3" id="KW-0418">Kinase</keyword>
<dbReference type="InterPro" id="IPR038614">
    <property type="entry name" value="GK_N_sf"/>
</dbReference>
<dbReference type="InterPro" id="IPR039760">
    <property type="entry name" value="MOFRL_protein"/>
</dbReference>
<dbReference type="AlphaFoldDB" id="A0A7Y6NKC9"/>
<dbReference type="Pfam" id="PF13660">
    <property type="entry name" value="DUF4147"/>
    <property type="match status" value="1"/>
</dbReference>
<reference evidence="3 4" key="1">
    <citation type="submission" date="2020-06" db="EMBL/GenBank/DDBJ databases">
        <title>Schlegella sp. ID0723 isolated from air conditioner.</title>
        <authorList>
            <person name="Kim D.Y."/>
            <person name="Kim D.-U."/>
        </authorList>
    </citation>
    <scope>NUCLEOTIDE SEQUENCE [LARGE SCALE GENOMIC DNA]</scope>
    <source>
        <strain evidence="3 4">ID0723</strain>
    </source>
</reference>
<keyword evidence="4" id="KW-1185">Reference proteome</keyword>
<proteinExistence type="predicted"/>
<dbReference type="Gene3D" id="3.40.1480.10">
    <property type="entry name" value="MOFRL domain"/>
    <property type="match status" value="1"/>
</dbReference>
<name>A0A7Y6NKC9_9BURK</name>
<dbReference type="PANTHER" id="PTHR12227">
    <property type="entry name" value="GLYCERATE KINASE"/>
    <property type="match status" value="1"/>
</dbReference>
<dbReference type="InterPro" id="IPR037035">
    <property type="entry name" value="GK-like_C_sf"/>
</dbReference>
<gene>
    <name evidence="3" type="ORF">HQN59_03335</name>
</gene>
<dbReference type="PANTHER" id="PTHR12227:SF0">
    <property type="entry name" value="GLYCERATE KINASE"/>
    <property type="match status" value="1"/>
</dbReference>
<keyword evidence="3" id="KW-0808">Transferase</keyword>
<comment type="caution">
    <text evidence="3">The sequence shown here is derived from an EMBL/GenBank/DDBJ whole genome shotgun (WGS) entry which is preliminary data.</text>
</comment>
<evidence type="ECO:0000313" key="3">
    <source>
        <dbReference type="EMBL" id="NUZ04786.1"/>
    </source>
</evidence>
<dbReference type="GO" id="GO:0005737">
    <property type="term" value="C:cytoplasm"/>
    <property type="evidence" value="ECO:0007669"/>
    <property type="project" value="TreeGrafter"/>
</dbReference>
<accession>A0A7Y6NKC9</accession>